<evidence type="ECO:0000256" key="3">
    <source>
        <dbReference type="ARBA" id="ARBA00022475"/>
    </source>
</evidence>
<proteinExistence type="inferred from homology"/>
<dbReference type="AlphaFoldDB" id="A0A5C8PTJ8"/>
<dbReference type="InterPro" id="IPR000515">
    <property type="entry name" value="MetI-like"/>
</dbReference>
<dbReference type="PROSITE" id="PS50928">
    <property type="entry name" value="ABC_TM1"/>
    <property type="match status" value="1"/>
</dbReference>
<organism evidence="9 10">
    <name type="scientific">Vineibacter terrae</name>
    <dbReference type="NCBI Taxonomy" id="2586908"/>
    <lineage>
        <taxon>Bacteria</taxon>
        <taxon>Pseudomonadati</taxon>
        <taxon>Pseudomonadota</taxon>
        <taxon>Alphaproteobacteria</taxon>
        <taxon>Hyphomicrobiales</taxon>
        <taxon>Vineibacter</taxon>
    </lineage>
</organism>
<evidence type="ECO:0000256" key="7">
    <source>
        <dbReference type="RuleBase" id="RU363032"/>
    </source>
</evidence>
<dbReference type="EMBL" id="VDUZ01000003">
    <property type="protein sequence ID" value="TXL81557.1"/>
    <property type="molecule type" value="Genomic_DNA"/>
</dbReference>
<comment type="similarity">
    <text evidence="7">Belongs to the binding-protein-dependent transport system permease family.</text>
</comment>
<dbReference type="OrthoDB" id="9799271at2"/>
<keyword evidence="3" id="KW-1003">Cell membrane</keyword>
<feature type="domain" description="ABC transmembrane type-1" evidence="8">
    <location>
        <begin position="53"/>
        <end position="237"/>
    </location>
</feature>
<dbReference type="GO" id="GO:0005886">
    <property type="term" value="C:plasma membrane"/>
    <property type="evidence" value="ECO:0007669"/>
    <property type="project" value="UniProtKB-SubCell"/>
</dbReference>
<dbReference type="Proteomes" id="UP000321638">
    <property type="component" value="Unassembled WGS sequence"/>
</dbReference>
<keyword evidence="4 7" id="KW-0812">Transmembrane</keyword>
<evidence type="ECO:0000256" key="4">
    <source>
        <dbReference type="ARBA" id="ARBA00022692"/>
    </source>
</evidence>
<keyword evidence="2 7" id="KW-0813">Transport</keyword>
<dbReference type="SUPFAM" id="SSF161098">
    <property type="entry name" value="MetI-like"/>
    <property type="match status" value="1"/>
</dbReference>
<gene>
    <name evidence="9" type="ORF">FHP25_03245</name>
</gene>
<reference evidence="9 10" key="1">
    <citation type="submission" date="2019-06" db="EMBL/GenBank/DDBJ databases">
        <title>New taxonomy in bacterial strain CC-CFT640, isolated from vineyard.</title>
        <authorList>
            <person name="Lin S.-Y."/>
            <person name="Tsai C.-F."/>
            <person name="Young C.-C."/>
        </authorList>
    </citation>
    <scope>NUCLEOTIDE SEQUENCE [LARGE SCALE GENOMIC DNA]</scope>
    <source>
        <strain evidence="9 10">CC-CFT640</strain>
    </source>
</reference>
<dbReference type="PANTHER" id="PTHR30151">
    <property type="entry name" value="ALKANE SULFONATE ABC TRANSPORTER-RELATED, MEMBRANE SUBUNIT"/>
    <property type="match status" value="1"/>
</dbReference>
<accession>A0A5C8PTJ8</accession>
<evidence type="ECO:0000256" key="1">
    <source>
        <dbReference type="ARBA" id="ARBA00004651"/>
    </source>
</evidence>
<dbReference type="Gene3D" id="1.10.3720.10">
    <property type="entry name" value="MetI-like"/>
    <property type="match status" value="1"/>
</dbReference>
<dbReference type="CDD" id="cd06261">
    <property type="entry name" value="TM_PBP2"/>
    <property type="match status" value="1"/>
</dbReference>
<dbReference type="RefSeq" id="WP_147845467.1">
    <property type="nucleotide sequence ID" value="NZ_VDUZ01000003.1"/>
</dbReference>
<feature type="transmembrane region" description="Helical" evidence="7">
    <location>
        <begin position="94"/>
        <end position="117"/>
    </location>
</feature>
<evidence type="ECO:0000259" key="8">
    <source>
        <dbReference type="PROSITE" id="PS50928"/>
    </source>
</evidence>
<evidence type="ECO:0000256" key="5">
    <source>
        <dbReference type="ARBA" id="ARBA00022989"/>
    </source>
</evidence>
<feature type="transmembrane region" description="Helical" evidence="7">
    <location>
        <begin position="63"/>
        <end position="82"/>
    </location>
</feature>
<keyword evidence="5 7" id="KW-1133">Transmembrane helix</keyword>
<feature type="transmembrane region" description="Helical" evidence="7">
    <location>
        <begin position="123"/>
        <end position="145"/>
    </location>
</feature>
<dbReference type="PANTHER" id="PTHR30151:SF20">
    <property type="entry name" value="ABC TRANSPORTER PERMEASE PROTEIN HI_0355-RELATED"/>
    <property type="match status" value="1"/>
</dbReference>
<evidence type="ECO:0000256" key="6">
    <source>
        <dbReference type="ARBA" id="ARBA00023136"/>
    </source>
</evidence>
<feature type="transmembrane region" description="Helical" evidence="7">
    <location>
        <begin position="217"/>
        <end position="237"/>
    </location>
</feature>
<dbReference type="Pfam" id="PF00528">
    <property type="entry name" value="BPD_transp_1"/>
    <property type="match status" value="1"/>
</dbReference>
<evidence type="ECO:0000313" key="10">
    <source>
        <dbReference type="Proteomes" id="UP000321638"/>
    </source>
</evidence>
<keyword evidence="6 7" id="KW-0472">Membrane</keyword>
<evidence type="ECO:0000313" key="9">
    <source>
        <dbReference type="EMBL" id="TXL81557.1"/>
    </source>
</evidence>
<dbReference type="GO" id="GO:0055085">
    <property type="term" value="P:transmembrane transport"/>
    <property type="evidence" value="ECO:0007669"/>
    <property type="project" value="InterPro"/>
</dbReference>
<evidence type="ECO:0000256" key="2">
    <source>
        <dbReference type="ARBA" id="ARBA00022448"/>
    </source>
</evidence>
<name>A0A5C8PTJ8_9HYPH</name>
<dbReference type="InterPro" id="IPR035906">
    <property type="entry name" value="MetI-like_sf"/>
</dbReference>
<sequence>MTARRTVLAGRVLLLLGVLAAWQWGHWALGDLFIPSLLAVLQRLYEVTAGGEIFGHLAITGEAAGLGFVIGTVCGVLLSVMLRLSSRLALAIEPYVMTSMGIPLFALVPLLILWFGINMAPKVVIGAAMVFYIIFIAVFAGLRAVDGRLITMARVMGAAPLQIVRKVYWPGIQPYLFAGLKLALPRALGATIVGEFLVGDRGLGFYIENARQQADTVGVFTGIVIVTVVVLGTDMLLERLQARSLAWRPIDRDMVA</sequence>
<keyword evidence="10" id="KW-1185">Reference proteome</keyword>
<comment type="subcellular location">
    <subcellularLocation>
        <location evidence="1 7">Cell membrane</location>
        <topology evidence="1 7">Multi-pass membrane protein</topology>
    </subcellularLocation>
</comment>
<comment type="caution">
    <text evidence="9">The sequence shown here is derived from an EMBL/GenBank/DDBJ whole genome shotgun (WGS) entry which is preliminary data.</text>
</comment>
<protein>
    <submittedName>
        <fullName evidence="9">ABC transporter permease</fullName>
    </submittedName>
</protein>